<evidence type="ECO:0000313" key="13">
    <source>
        <dbReference type="WBParaSite" id="Smp_213560.1"/>
    </source>
</evidence>
<keyword evidence="12" id="KW-1185">Reference proteome</keyword>
<dbReference type="InterPro" id="IPR037431">
    <property type="entry name" value="REX4_DEDDh_dom"/>
</dbReference>
<dbReference type="CDD" id="cd06144">
    <property type="entry name" value="REX4_like"/>
    <property type="match status" value="1"/>
</dbReference>
<dbReference type="AlphaFoldDB" id="A0A5K4EZK0"/>
<dbReference type="SUPFAM" id="SSF53098">
    <property type="entry name" value="Ribonuclease H-like"/>
    <property type="match status" value="1"/>
</dbReference>
<dbReference type="Gene3D" id="3.30.420.10">
    <property type="entry name" value="Ribonuclease H-like superfamily/Ribonuclease H"/>
    <property type="match status" value="1"/>
</dbReference>
<evidence type="ECO:0000256" key="4">
    <source>
        <dbReference type="ARBA" id="ARBA00022552"/>
    </source>
</evidence>
<dbReference type="WBParaSite" id="Smp_213560.1">
    <property type="protein sequence ID" value="Smp_213560.1"/>
    <property type="gene ID" value="Smp_213560"/>
</dbReference>
<reference evidence="13" key="2">
    <citation type="submission" date="2019-11" db="UniProtKB">
        <authorList>
            <consortium name="WormBaseParasite"/>
        </authorList>
    </citation>
    <scope>IDENTIFICATION</scope>
    <source>
        <strain evidence="13">Puerto Rican</strain>
    </source>
</reference>
<evidence type="ECO:0000259" key="11">
    <source>
        <dbReference type="SMART" id="SM00479"/>
    </source>
</evidence>
<dbReference type="STRING" id="6183.A0A5K4EZK0"/>
<dbReference type="SMART" id="SM00479">
    <property type="entry name" value="EXOIII"/>
    <property type="match status" value="1"/>
</dbReference>
<feature type="compositionally biased region" description="Low complexity" evidence="10">
    <location>
        <begin position="52"/>
        <end position="64"/>
    </location>
</feature>
<feature type="region of interest" description="Disordered" evidence="10">
    <location>
        <begin position="48"/>
        <end position="67"/>
    </location>
</feature>
<evidence type="ECO:0000256" key="10">
    <source>
        <dbReference type="SAM" id="MobiDB-lite"/>
    </source>
</evidence>
<keyword evidence="8" id="KW-0539">Nucleus</keyword>
<feature type="compositionally biased region" description="Polar residues" evidence="10">
    <location>
        <begin position="81"/>
        <end position="91"/>
    </location>
</feature>
<proteinExistence type="inferred from homology"/>
<keyword evidence="5" id="KW-0540">Nuclease</keyword>
<dbReference type="GO" id="GO:0003676">
    <property type="term" value="F:nucleic acid binding"/>
    <property type="evidence" value="ECO:0007669"/>
    <property type="project" value="InterPro"/>
</dbReference>
<feature type="region of interest" description="Disordered" evidence="10">
    <location>
        <begin position="75"/>
        <end position="144"/>
    </location>
</feature>
<comment type="subcellular location">
    <subcellularLocation>
        <location evidence="1">Nucleus</location>
    </subcellularLocation>
</comment>
<dbReference type="InParanoid" id="A0A5K4EZK0"/>
<feature type="compositionally biased region" description="Basic residues" evidence="10">
    <location>
        <begin position="111"/>
        <end position="120"/>
    </location>
</feature>
<feature type="region of interest" description="Disordered" evidence="10">
    <location>
        <begin position="389"/>
        <end position="447"/>
    </location>
</feature>
<comment type="function">
    <text evidence="9">Exoribonuclease involved in ribosome biosynthesis. Involved in the processing of ITS1, the internal transcribed spacer localized between the 18S and 5.8S rRNAs.</text>
</comment>
<evidence type="ECO:0000256" key="9">
    <source>
        <dbReference type="ARBA" id="ARBA00025599"/>
    </source>
</evidence>
<protein>
    <recommendedName>
        <fullName evidence="3">RNA exonuclease 4</fullName>
    </recommendedName>
</protein>
<dbReference type="Proteomes" id="UP000008854">
    <property type="component" value="Unassembled WGS sequence"/>
</dbReference>
<keyword evidence="6" id="KW-0378">Hydrolase</keyword>
<accession>A0A5K4EZK0</accession>
<feature type="compositionally biased region" description="Basic and acidic residues" evidence="10">
    <location>
        <begin position="362"/>
        <end position="371"/>
    </location>
</feature>
<dbReference type="GO" id="GO:0006364">
    <property type="term" value="P:rRNA processing"/>
    <property type="evidence" value="ECO:0007669"/>
    <property type="project" value="UniProtKB-KW"/>
</dbReference>
<dbReference type="InterPro" id="IPR013520">
    <property type="entry name" value="Ribonucl_H"/>
</dbReference>
<sequence length="447" mass="51623">MHNKPKSNHNHSKEKKNHLLINKKKFKSKYDSRIHLIKQRTIQQRRAEFVSRTQKQKTNTTNRTETIQLTSDKPKAIPNAFTGSSDNSCEQPFSKLDRDVSVEKISSVKSHSIRPNKKPKSFTVDNKSENDKSNQQYNLENSTSNLYSSNNTREVWFDDVPQALIANSLQDQSATTKSLVKLTSFAGPTRRIAMDCEFVGVGFEGKDDALARVSIVNQFGHTLLDTYVRPEERVVDYRTKVSGIRPRDLRKNGSARPFNDVHKEVAELIKNKILVGHSILKDLKVLRLSHPRRFIRDTSRYRPFRDLFNGRIPSLKALTQKVLGVNVQSGEHDSIEDARATMRLYTSVKRVWESSKKHRTSKTKEVKKNENLEEQGVLSVKDEYESGLQEVISSHNSQQQSTTSTNVKYPIHKSKQWDPIRNRKCSKNRMKFLNRRRKNQKNVNKKP</sequence>
<keyword evidence="4" id="KW-0698">rRNA processing</keyword>
<evidence type="ECO:0000256" key="2">
    <source>
        <dbReference type="ARBA" id="ARBA00010489"/>
    </source>
</evidence>
<feature type="region of interest" description="Disordered" evidence="10">
    <location>
        <begin position="354"/>
        <end position="374"/>
    </location>
</feature>
<name>A0A5K4EZK0_SCHMA</name>
<evidence type="ECO:0000256" key="7">
    <source>
        <dbReference type="ARBA" id="ARBA00022839"/>
    </source>
</evidence>
<evidence type="ECO:0000256" key="5">
    <source>
        <dbReference type="ARBA" id="ARBA00022722"/>
    </source>
</evidence>
<evidence type="ECO:0000256" key="8">
    <source>
        <dbReference type="ARBA" id="ARBA00023242"/>
    </source>
</evidence>
<comment type="similarity">
    <text evidence="2">Belongs to the REXO4 family.</text>
</comment>
<evidence type="ECO:0000256" key="6">
    <source>
        <dbReference type="ARBA" id="ARBA00022801"/>
    </source>
</evidence>
<evidence type="ECO:0000256" key="3">
    <source>
        <dbReference type="ARBA" id="ARBA00016937"/>
    </source>
</evidence>
<dbReference type="PANTHER" id="PTHR12801">
    <property type="entry name" value="RNA EXONUCLEASE REXO1 / RECO3 FAMILY MEMBER-RELATED"/>
    <property type="match status" value="1"/>
</dbReference>
<dbReference type="PANTHER" id="PTHR12801:SF45">
    <property type="entry name" value="RNA EXONUCLEASE 4"/>
    <property type="match status" value="1"/>
</dbReference>
<dbReference type="InterPro" id="IPR012337">
    <property type="entry name" value="RNaseH-like_sf"/>
</dbReference>
<keyword evidence="7" id="KW-0269">Exonuclease</keyword>
<dbReference type="FunFam" id="3.30.420.10:FF:000007">
    <property type="entry name" value="Interferon-stimulated exonuclease gene 20"/>
    <property type="match status" value="1"/>
</dbReference>
<dbReference type="Pfam" id="PF00929">
    <property type="entry name" value="RNase_T"/>
    <property type="match status" value="1"/>
</dbReference>
<dbReference type="GO" id="GO:0008408">
    <property type="term" value="F:3'-5' exonuclease activity"/>
    <property type="evidence" value="ECO:0007669"/>
    <property type="project" value="InterPro"/>
</dbReference>
<reference evidence="12" key="1">
    <citation type="journal article" date="2012" name="PLoS Negl. Trop. Dis.">
        <title>A systematically improved high quality genome and transcriptome of the human blood fluke Schistosoma mansoni.</title>
        <authorList>
            <person name="Protasio A.V."/>
            <person name="Tsai I.J."/>
            <person name="Babbage A."/>
            <person name="Nichol S."/>
            <person name="Hunt M."/>
            <person name="Aslett M.A."/>
            <person name="De Silva N."/>
            <person name="Velarde G.S."/>
            <person name="Anderson T.J."/>
            <person name="Clark R.C."/>
            <person name="Davidson C."/>
            <person name="Dillon G.P."/>
            <person name="Holroyd N.E."/>
            <person name="LoVerde P.T."/>
            <person name="Lloyd C."/>
            <person name="McQuillan J."/>
            <person name="Oliveira G."/>
            <person name="Otto T.D."/>
            <person name="Parker-Manuel S.J."/>
            <person name="Quail M.A."/>
            <person name="Wilson R.A."/>
            <person name="Zerlotini A."/>
            <person name="Dunne D.W."/>
            <person name="Berriman M."/>
        </authorList>
    </citation>
    <scope>NUCLEOTIDE SEQUENCE [LARGE SCALE GENOMIC DNA]</scope>
    <source>
        <strain evidence="12">Puerto Rican</strain>
    </source>
</reference>
<feature type="domain" description="Exonuclease" evidence="11">
    <location>
        <begin position="190"/>
        <end position="354"/>
    </location>
</feature>
<dbReference type="InterPro" id="IPR047021">
    <property type="entry name" value="REXO1/3/4-like"/>
</dbReference>
<organism evidence="12 13">
    <name type="scientific">Schistosoma mansoni</name>
    <name type="common">Blood fluke</name>
    <dbReference type="NCBI Taxonomy" id="6183"/>
    <lineage>
        <taxon>Eukaryota</taxon>
        <taxon>Metazoa</taxon>
        <taxon>Spiralia</taxon>
        <taxon>Lophotrochozoa</taxon>
        <taxon>Platyhelminthes</taxon>
        <taxon>Trematoda</taxon>
        <taxon>Digenea</taxon>
        <taxon>Strigeidida</taxon>
        <taxon>Schistosomatoidea</taxon>
        <taxon>Schistosomatidae</taxon>
        <taxon>Schistosoma</taxon>
    </lineage>
</organism>
<feature type="region of interest" description="Disordered" evidence="10">
    <location>
        <begin position="1"/>
        <end position="26"/>
    </location>
</feature>
<evidence type="ECO:0000313" key="12">
    <source>
        <dbReference type="Proteomes" id="UP000008854"/>
    </source>
</evidence>
<dbReference type="GO" id="GO:0005634">
    <property type="term" value="C:nucleus"/>
    <property type="evidence" value="ECO:0007669"/>
    <property type="project" value="UniProtKB-SubCell"/>
</dbReference>
<dbReference type="InterPro" id="IPR036397">
    <property type="entry name" value="RNaseH_sf"/>
</dbReference>
<evidence type="ECO:0000256" key="1">
    <source>
        <dbReference type="ARBA" id="ARBA00004123"/>
    </source>
</evidence>
<feature type="compositionally biased region" description="Basic residues" evidence="10">
    <location>
        <begin position="422"/>
        <end position="447"/>
    </location>
</feature>